<keyword evidence="2" id="KW-1185">Reference proteome</keyword>
<dbReference type="KEGG" id="bsol:FSW04_07840"/>
<protein>
    <submittedName>
        <fullName evidence="1">Uncharacterized protein</fullName>
    </submittedName>
</protein>
<name>A0A5B8U381_9ACTN</name>
<dbReference type="AlphaFoldDB" id="A0A5B8U381"/>
<evidence type="ECO:0000313" key="1">
    <source>
        <dbReference type="EMBL" id="QEC47496.1"/>
    </source>
</evidence>
<organism evidence="1 2">
    <name type="scientific">Baekduia soli</name>
    <dbReference type="NCBI Taxonomy" id="496014"/>
    <lineage>
        <taxon>Bacteria</taxon>
        <taxon>Bacillati</taxon>
        <taxon>Actinomycetota</taxon>
        <taxon>Thermoleophilia</taxon>
        <taxon>Solirubrobacterales</taxon>
        <taxon>Baekduiaceae</taxon>
        <taxon>Baekduia</taxon>
    </lineage>
</organism>
<evidence type="ECO:0000313" key="2">
    <source>
        <dbReference type="Proteomes" id="UP000321805"/>
    </source>
</evidence>
<accession>A0A5B8U381</accession>
<proteinExistence type="predicted"/>
<dbReference type="Proteomes" id="UP000321805">
    <property type="component" value="Chromosome"/>
</dbReference>
<reference evidence="1 2" key="1">
    <citation type="journal article" date="2018" name="J. Microbiol.">
        <title>Baekduia soli gen. nov., sp. nov., a novel bacterium isolated from the soil of Baekdu Mountain and proposal of a novel family name, Baekduiaceae fam. nov.</title>
        <authorList>
            <person name="An D.S."/>
            <person name="Siddiqi M.Z."/>
            <person name="Kim K.H."/>
            <person name="Yu H.S."/>
            <person name="Im W.T."/>
        </authorList>
    </citation>
    <scope>NUCLEOTIDE SEQUENCE [LARGE SCALE GENOMIC DNA]</scope>
    <source>
        <strain evidence="1 2">BR7-21</strain>
    </source>
</reference>
<dbReference type="OrthoDB" id="5244274at2"/>
<dbReference type="RefSeq" id="WP_146918015.1">
    <property type="nucleotide sequence ID" value="NZ_CP042430.1"/>
</dbReference>
<gene>
    <name evidence="1" type="ORF">FSW04_07840</name>
</gene>
<dbReference type="EMBL" id="CP042430">
    <property type="protein sequence ID" value="QEC47496.1"/>
    <property type="molecule type" value="Genomic_DNA"/>
</dbReference>
<sequence>MLARRRRLILLLAPLVVVFLAVSFVVARFLTTENRERAKLDDLLHLEAAGDVGGVLRSLQACDAACAAKVRAFVPRLAGPGAVKIARLDSGTSYSLGTAQGWSRVVWVRGVNAVPVVQCVLVRRSGSPLTGRSISLLRLNAPLANNEDPC</sequence>